<evidence type="ECO:0000259" key="12">
    <source>
        <dbReference type="PROSITE" id="PS50862"/>
    </source>
</evidence>
<dbReference type="GO" id="GO:0005737">
    <property type="term" value="C:cytoplasm"/>
    <property type="evidence" value="ECO:0007669"/>
    <property type="project" value="UniProtKB-SubCell"/>
</dbReference>
<evidence type="ECO:0000256" key="10">
    <source>
        <dbReference type="ARBA" id="ARBA00023146"/>
    </source>
</evidence>
<feature type="domain" description="Aminoacyl-transfer RNA synthetases class-II family profile" evidence="12">
    <location>
        <begin position="176"/>
        <end position="311"/>
    </location>
</feature>
<evidence type="ECO:0000256" key="11">
    <source>
        <dbReference type="ARBA" id="ARBA00049255"/>
    </source>
</evidence>
<dbReference type="GO" id="GO:0000049">
    <property type="term" value="F:tRNA binding"/>
    <property type="evidence" value="ECO:0007669"/>
    <property type="project" value="InterPro"/>
</dbReference>
<dbReference type="AlphaFoldDB" id="A0A448ZZ86"/>
<dbReference type="InterPro" id="IPR006195">
    <property type="entry name" value="aa-tRNA-synth_II"/>
</dbReference>
<dbReference type="PROSITE" id="PS50862">
    <property type="entry name" value="AA_TRNA_LIGASE_II"/>
    <property type="match status" value="1"/>
</dbReference>
<evidence type="ECO:0000256" key="5">
    <source>
        <dbReference type="ARBA" id="ARBA00022723"/>
    </source>
</evidence>
<evidence type="ECO:0000256" key="1">
    <source>
        <dbReference type="ARBA" id="ARBA00004496"/>
    </source>
</evidence>
<organism evidence="13">
    <name type="scientific">Metamycoplasma salivarium</name>
    <name type="common">Mycoplasma salivarium</name>
    <dbReference type="NCBI Taxonomy" id="2124"/>
    <lineage>
        <taxon>Bacteria</taxon>
        <taxon>Bacillati</taxon>
        <taxon>Mycoplasmatota</taxon>
        <taxon>Mycoplasmoidales</taxon>
        <taxon>Metamycoplasmataceae</taxon>
        <taxon>Metamycoplasma</taxon>
    </lineage>
</organism>
<dbReference type="InterPro" id="IPR004188">
    <property type="entry name" value="Phe-tRNA_ligase_II_N"/>
</dbReference>
<comment type="catalytic activity">
    <reaction evidence="11">
        <text>tRNA(Phe) + L-phenylalanine + ATP = L-phenylalanyl-tRNA(Phe) + AMP + diphosphate + H(+)</text>
        <dbReference type="Rhea" id="RHEA:19413"/>
        <dbReference type="Rhea" id="RHEA-COMP:9668"/>
        <dbReference type="Rhea" id="RHEA-COMP:9699"/>
        <dbReference type="ChEBI" id="CHEBI:15378"/>
        <dbReference type="ChEBI" id="CHEBI:30616"/>
        <dbReference type="ChEBI" id="CHEBI:33019"/>
        <dbReference type="ChEBI" id="CHEBI:58095"/>
        <dbReference type="ChEBI" id="CHEBI:78442"/>
        <dbReference type="ChEBI" id="CHEBI:78531"/>
        <dbReference type="ChEBI" id="CHEBI:456215"/>
        <dbReference type="EC" id="6.1.1.20"/>
    </reaction>
</comment>
<keyword evidence="8" id="KW-0460">Magnesium</keyword>
<keyword evidence="13" id="KW-0614">Plasmid</keyword>
<dbReference type="NCBIfam" id="TIGR00468">
    <property type="entry name" value="pheS"/>
    <property type="match status" value="1"/>
</dbReference>
<reference evidence="13" key="1">
    <citation type="submission" date="2019-01" db="EMBL/GenBank/DDBJ databases">
        <authorList>
            <consortium name="Pathogen Informatics"/>
        </authorList>
    </citation>
    <scope>NUCLEOTIDE SEQUENCE [LARGE SCALE GENOMIC DNA]</scope>
    <source>
        <strain evidence="13">NCTC10113</strain>
    </source>
</reference>
<evidence type="ECO:0000256" key="6">
    <source>
        <dbReference type="ARBA" id="ARBA00022741"/>
    </source>
</evidence>
<keyword evidence="5" id="KW-0479">Metal-binding</keyword>
<dbReference type="InterPro" id="IPR002319">
    <property type="entry name" value="Phenylalanyl-tRNA_Synthase"/>
</dbReference>
<dbReference type="EC" id="6.1.1.20" evidence="2"/>
<keyword evidence="10 13" id="KW-0030">Aminoacyl-tRNA synthetase</keyword>
<dbReference type="RefSeq" id="WP_024544363.1">
    <property type="nucleotide sequence ID" value="NZ_LR214938.2"/>
</dbReference>
<dbReference type="CDD" id="cd00496">
    <property type="entry name" value="PheRS_alpha_core"/>
    <property type="match status" value="1"/>
</dbReference>
<accession>A0A448ZZ86</accession>
<dbReference type="GO" id="GO:0005524">
    <property type="term" value="F:ATP binding"/>
    <property type="evidence" value="ECO:0007669"/>
    <property type="project" value="UniProtKB-KW"/>
</dbReference>
<dbReference type="InterPro" id="IPR045864">
    <property type="entry name" value="aa-tRNA-synth_II/BPL/LPL"/>
</dbReference>
<keyword evidence="4 13" id="KW-0436">Ligase</keyword>
<evidence type="ECO:0000256" key="4">
    <source>
        <dbReference type="ARBA" id="ARBA00022598"/>
    </source>
</evidence>
<dbReference type="Pfam" id="PF02912">
    <property type="entry name" value="Phe_tRNA-synt_N"/>
    <property type="match status" value="1"/>
</dbReference>
<evidence type="ECO:0000256" key="2">
    <source>
        <dbReference type="ARBA" id="ARBA00012814"/>
    </source>
</evidence>
<proteinExistence type="predicted"/>
<dbReference type="GO" id="GO:0046872">
    <property type="term" value="F:metal ion binding"/>
    <property type="evidence" value="ECO:0007669"/>
    <property type="project" value="UniProtKB-KW"/>
</dbReference>
<evidence type="ECO:0000256" key="9">
    <source>
        <dbReference type="ARBA" id="ARBA00022917"/>
    </source>
</evidence>
<evidence type="ECO:0000256" key="8">
    <source>
        <dbReference type="ARBA" id="ARBA00022842"/>
    </source>
</evidence>
<keyword evidence="6" id="KW-0547">Nucleotide-binding</keyword>
<comment type="subcellular location">
    <subcellularLocation>
        <location evidence="1">Cytoplasm</location>
    </subcellularLocation>
</comment>
<protein>
    <recommendedName>
        <fullName evidence="2">phenylalanine--tRNA ligase</fullName>
        <ecNumber evidence="2">6.1.1.20</ecNumber>
    </recommendedName>
</protein>
<evidence type="ECO:0000256" key="7">
    <source>
        <dbReference type="ARBA" id="ARBA00022840"/>
    </source>
</evidence>
<evidence type="ECO:0000313" key="13">
    <source>
        <dbReference type="EMBL" id="VEU56542.1"/>
    </source>
</evidence>
<dbReference type="PANTHER" id="PTHR11538:SF41">
    <property type="entry name" value="PHENYLALANINE--TRNA LIGASE, MITOCHONDRIAL"/>
    <property type="match status" value="1"/>
</dbReference>
<dbReference type="SUPFAM" id="SSF55681">
    <property type="entry name" value="Class II aaRS and biotin synthetases"/>
    <property type="match status" value="1"/>
</dbReference>
<dbReference type="GO" id="GO:0006432">
    <property type="term" value="P:phenylalanyl-tRNA aminoacylation"/>
    <property type="evidence" value="ECO:0007669"/>
    <property type="project" value="InterPro"/>
</dbReference>
<dbReference type="Pfam" id="PF01409">
    <property type="entry name" value="tRNA-synt_2d"/>
    <property type="match status" value="1"/>
</dbReference>
<keyword evidence="9" id="KW-0648">Protein biosynthesis</keyword>
<dbReference type="PANTHER" id="PTHR11538">
    <property type="entry name" value="PHENYLALANYL-TRNA SYNTHETASE"/>
    <property type="match status" value="1"/>
</dbReference>
<name>A0A448ZZ86_METSV</name>
<sequence>MEFDIKKINNLEDLKKAKNEFTNSIELRKLMEDLKNAEGSNKAIFGKQIQEYKQKANEFFDKARAKIEEIENNKMMSNTHNDYATPHNFYGLMHPIEQISNHFRKWLFANGYFEQLASEIENDEYNFERLNIPQKHPARDMQDSLYINENELLRTHNTGVTARVLEKYKNKAFSSFTIGKVYRNDEEDMTHSHQFTQLDLISVGKHSFGTLMYTLRNMLSYVLEENVRIRLRPSYFPFTEPSVEVDVFYKNKWIEVLGAGIVHNNVLRAAGYTNKMNAIAAGIGIERIAMIKYQIDDIREFYANDLRFLKQFRK</sequence>
<evidence type="ECO:0000256" key="3">
    <source>
        <dbReference type="ARBA" id="ARBA00022490"/>
    </source>
</evidence>
<dbReference type="Gene3D" id="3.30.930.10">
    <property type="entry name" value="Bira Bifunctional Protein, Domain 2"/>
    <property type="match status" value="1"/>
</dbReference>
<dbReference type="GO" id="GO:0004826">
    <property type="term" value="F:phenylalanine-tRNA ligase activity"/>
    <property type="evidence" value="ECO:0007669"/>
    <property type="project" value="UniProtKB-EC"/>
</dbReference>
<keyword evidence="7" id="KW-0067">ATP-binding</keyword>
<keyword evidence="3" id="KW-0963">Cytoplasm</keyword>
<geneLocation type="plasmid" evidence="13">
    <name>2</name>
</geneLocation>
<dbReference type="InterPro" id="IPR004529">
    <property type="entry name" value="Phe-tRNA-synth_IIc_asu"/>
</dbReference>
<gene>
    <name evidence="13" type="primary">pheS_2</name>
    <name evidence="13" type="ORF">NCTC10113_01451</name>
</gene>
<dbReference type="EMBL" id="LR214939">
    <property type="protein sequence ID" value="VEU56542.1"/>
    <property type="molecule type" value="Genomic_DNA"/>
</dbReference>